<keyword evidence="3 6" id="KW-0812">Transmembrane</keyword>
<feature type="transmembrane region" description="Helical" evidence="6">
    <location>
        <begin position="15"/>
        <end position="33"/>
    </location>
</feature>
<proteinExistence type="predicted"/>
<evidence type="ECO:0000259" key="7">
    <source>
        <dbReference type="Pfam" id="PF03772"/>
    </source>
</evidence>
<dbReference type="InterPro" id="IPR025405">
    <property type="entry name" value="DUF4131"/>
</dbReference>
<accession>A0A5B8FHQ9</accession>
<keyword evidence="4 6" id="KW-1133">Transmembrane helix</keyword>
<dbReference type="Proteomes" id="UP000305888">
    <property type="component" value="Chromosome"/>
</dbReference>
<feature type="domain" description="DUF4131" evidence="8">
    <location>
        <begin position="34"/>
        <end position="183"/>
    </location>
</feature>
<dbReference type="InterPro" id="IPR052159">
    <property type="entry name" value="Competence_DNA_uptake"/>
</dbReference>
<dbReference type="OrthoDB" id="9790149at2"/>
<evidence type="ECO:0000256" key="4">
    <source>
        <dbReference type="ARBA" id="ARBA00022989"/>
    </source>
</evidence>
<protein>
    <submittedName>
        <fullName evidence="9">ComEC family competence protein</fullName>
    </submittedName>
</protein>
<dbReference type="Pfam" id="PF13567">
    <property type="entry name" value="DUF4131"/>
    <property type="match status" value="1"/>
</dbReference>
<sequence length="692" mass="72867">MVRTARWLEEERVQWPLWLPVLFGAGSAVYFLLPLEPPGWAVPLACLPCIGLRMARLPLWPLLVLLAGFGAAQLRAHAVGAPVIGWFSEATVEGRILDVSDSRSGRPRLLLDDLVMHDWNGGPAPARLRVTLMEAEAERSFLPGSRVMVLTGLMPPGAPVEPGGFDFRRKAWFERIGGIGLARGRVVSAQDAAEPGVFRALWLQVARWRQQIGEGLRAALPGETGSFAAAILVGERDGIPEETQADLRASNLAHLLAISGLHMGLLTGFVFAILRTGLALVPRLALVWQTRRLAAFGAILAGTAYLGLSGAAVATQRSFVMVLVVFGAVMIGRAPISLRGLALAAGVILLLRPESVVEIGFQMSFAATVALVASYDALRRLGRAPRTMGLVGVVCGTALTSLVAGLATAPFAAAAFNQVARYGLLANVLAMPVMAFWVMPLAVLAAALAPLGLAGPVLTALGAGIDVILLIAHRVAGLDGALRYVGEPATGVIMLIALGGLWLSLWRGRVRLLGAPVLLAGLGWWQLSVDRPELIISDSGRQAGIAGPEGRALLSAKRESFATTEWLRSDGEAPDPVAAAARPGFSPREGSGALAPRYVAGAHLGAWEVIVVTAPKPDRAAVSAFCGPHTILVSPALSAPPEGPCLFYNKARLARSGAVAFDLVGEDLRPRAPGRARLWTHPAAGREAEPDQ</sequence>
<evidence type="ECO:0000256" key="6">
    <source>
        <dbReference type="SAM" id="Phobius"/>
    </source>
</evidence>
<dbReference type="Pfam" id="PF03772">
    <property type="entry name" value="Competence"/>
    <property type="match status" value="1"/>
</dbReference>
<dbReference type="EMBL" id="CP040818">
    <property type="protein sequence ID" value="QDL92751.1"/>
    <property type="molecule type" value="Genomic_DNA"/>
</dbReference>
<feature type="transmembrane region" description="Helical" evidence="6">
    <location>
        <begin position="320"/>
        <end position="353"/>
    </location>
</feature>
<name>A0A5B8FHQ9_9RHOB</name>
<feature type="transmembrane region" description="Helical" evidence="6">
    <location>
        <begin position="422"/>
        <end position="444"/>
    </location>
</feature>
<evidence type="ECO:0000256" key="2">
    <source>
        <dbReference type="ARBA" id="ARBA00022475"/>
    </source>
</evidence>
<evidence type="ECO:0000313" key="10">
    <source>
        <dbReference type="Proteomes" id="UP000305888"/>
    </source>
</evidence>
<dbReference type="PANTHER" id="PTHR30619">
    <property type="entry name" value="DNA INTERNALIZATION/COMPETENCE PROTEIN COMEC/REC2"/>
    <property type="match status" value="1"/>
</dbReference>
<feature type="transmembrane region" description="Helical" evidence="6">
    <location>
        <begin position="510"/>
        <end position="527"/>
    </location>
</feature>
<keyword evidence="2" id="KW-1003">Cell membrane</keyword>
<feature type="transmembrane region" description="Helical" evidence="6">
    <location>
        <begin position="484"/>
        <end position="503"/>
    </location>
</feature>
<dbReference type="AlphaFoldDB" id="A0A5B8FHQ9"/>
<evidence type="ECO:0000256" key="3">
    <source>
        <dbReference type="ARBA" id="ARBA00022692"/>
    </source>
</evidence>
<evidence type="ECO:0000256" key="1">
    <source>
        <dbReference type="ARBA" id="ARBA00004651"/>
    </source>
</evidence>
<feature type="transmembrane region" description="Helical" evidence="6">
    <location>
        <begin position="359"/>
        <end position="378"/>
    </location>
</feature>
<feature type="domain" description="ComEC/Rec2-related protein" evidence="7">
    <location>
        <begin position="231"/>
        <end position="509"/>
    </location>
</feature>
<feature type="transmembrane region" description="Helical" evidence="6">
    <location>
        <begin position="390"/>
        <end position="416"/>
    </location>
</feature>
<dbReference type="GO" id="GO:0005886">
    <property type="term" value="C:plasma membrane"/>
    <property type="evidence" value="ECO:0007669"/>
    <property type="project" value="UniProtKB-SubCell"/>
</dbReference>
<organism evidence="9 10">
    <name type="scientific">Paroceanicella profunda</name>
    <dbReference type="NCBI Taxonomy" id="2579971"/>
    <lineage>
        <taxon>Bacteria</taxon>
        <taxon>Pseudomonadati</taxon>
        <taxon>Pseudomonadota</taxon>
        <taxon>Alphaproteobacteria</taxon>
        <taxon>Rhodobacterales</taxon>
        <taxon>Paracoccaceae</taxon>
        <taxon>Paroceanicella</taxon>
    </lineage>
</organism>
<dbReference type="PANTHER" id="PTHR30619:SF1">
    <property type="entry name" value="RECOMBINATION PROTEIN 2"/>
    <property type="match status" value="1"/>
</dbReference>
<feature type="transmembrane region" description="Helical" evidence="6">
    <location>
        <begin position="252"/>
        <end position="274"/>
    </location>
</feature>
<evidence type="ECO:0000313" key="9">
    <source>
        <dbReference type="EMBL" id="QDL92751.1"/>
    </source>
</evidence>
<comment type="subcellular location">
    <subcellularLocation>
        <location evidence="1">Cell membrane</location>
        <topology evidence="1">Multi-pass membrane protein</topology>
    </subcellularLocation>
</comment>
<keyword evidence="10" id="KW-1185">Reference proteome</keyword>
<reference evidence="9 10" key="1">
    <citation type="submission" date="2019-06" db="EMBL/GenBank/DDBJ databases">
        <title>Genome sequence of Rhodobacteraceae bacterium D4M1.</title>
        <authorList>
            <person name="Cao J."/>
        </authorList>
    </citation>
    <scope>NUCLEOTIDE SEQUENCE [LARGE SCALE GENOMIC DNA]</scope>
    <source>
        <strain evidence="9 10">D4M1</strain>
    </source>
</reference>
<dbReference type="NCBIfam" id="TIGR00360">
    <property type="entry name" value="ComEC_N-term"/>
    <property type="match status" value="1"/>
</dbReference>
<dbReference type="InterPro" id="IPR004477">
    <property type="entry name" value="ComEC_N"/>
</dbReference>
<feature type="transmembrane region" description="Helical" evidence="6">
    <location>
        <begin position="294"/>
        <end position="313"/>
    </location>
</feature>
<gene>
    <name evidence="9" type="ORF">FDP22_13725</name>
</gene>
<evidence type="ECO:0000259" key="8">
    <source>
        <dbReference type="Pfam" id="PF13567"/>
    </source>
</evidence>
<keyword evidence="5 6" id="KW-0472">Membrane</keyword>
<evidence type="ECO:0000256" key="5">
    <source>
        <dbReference type="ARBA" id="ARBA00023136"/>
    </source>
</evidence>
<feature type="transmembrane region" description="Helical" evidence="6">
    <location>
        <begin position="451"/>
        <end position="472"/>
    </location>
</feature>
<dbReference type="KEGG" id="ppru:FDP22_13725"/>